<name>A0A6C0EX16_9ZZZZ</name>
<organism evidence="2">
    <name type="scientific">viral metagenome</name>
    <dbReference type="NCBI Taxonomy" id="1070528"/>
    <lineage>
        <taxon>unclassified sequences</taxon>
        <taxon>metagenomes</taxon>
        <taxon>organismal metagenomes</taxon>
    </lineage>
</organism>
<accession>A0A6C0EX16</accession>
<feature type="region of interest" description="Disordered" evidence="1">
    <location>
        <begin position="26"/>
        <end position="50"/>
    </location>
</feature>
<reference evidence="2" key="1">
    <citation type="journal article" date="2020" name="Nature">
        <title>Giant virus diversity and host interactions through global metagenomics.</title>
        <authorList>
            <person name="Schulz F."/>
            <person name="Roux S."/>
            <person name="Paez-Espino D."/>
            <person name="Jungbluth S."/>
            <person name="Walsh D.A."/>
            <person name="Denef V.J."/>
            <person name="McMahon K.D."/>
            <person name="Konstantinidis K.T."/>
            <person name="Eloe-Fadrosh E.A."/>
            <person name="Kyrpides N.C."/>
            <person name="Woyke T."/>
        </authorList>
    </citation>
    <scope>NUCLEOTIDE SEQUENCE</scope>
    <source>
        <strain evidence="2">GVMAG-M-3300009161-34</strain>
    </source>
</reference>
<protein>
    <submittedName>
        <fullName evidence="2">Uncharacterized protein</fullName>
    </submittedName>
</protein>
<dbReference type="EMBL" id="MN738957">
    <property type="protein sequence ID" value="QHT33063.1"/>
    <property type="molecule type" value="Genomic_DNA"/>
</dbReference>
<proteinExistence type="predicted"/>
<evidence type="ECO:0000256" key="1">
    <source>
        <dbReference type="SAM" id="MobiDB-lite"/>
    </source>
</evidence>
<evidence type="ECO:0000313" key="2">
    <source>
        <dbReference type="EMBL" id="QHT33063.1"/>
    </source>
</evidence>
<dbReference type="AlphaFoldDB" id="A0A6C0EX16"/>
<sequence length="90" mass="9667">MAQKNGPKSRNGRSAMARRVLFSGPGSADGLYANTQNGGGMKKGGAQPSATGFMTSFAQRSHIAVPALNKDFLFKFRQYYDTGRHTGPKL</sequence>